<protein>
    <submittedName>
        <fullName evidence="2">Methylase involved in ubiquinone/menaquinone biosynthesis</fullName>
    </submittedName>
</protein>
<dbReference type="Proteomes" id="UP000034185">
    <property type="component" value="Unassembled WGS sequence"/>
</dbReference>
<sequence length="324" mass="36844">MNQELTALLICPKCGGSLRRESENFSCSVCWASYPIVGGVPMMVPDGAGDKSSLTAERFGYEWTKFAENYDIYKDQFLDWIFPVTPDFFKEKIILDAGCGKGKHSVIAESFGARAVAAVDYGMGSIASARHYIKEHAGHPEKIQLIRGDIRRLPFKPKSFDYIYSVGVLHHLPSPKEGFLKLVSLVKPGGSMSVWVYGYEGTGLVRHTVEPVRKYVTSKMPEGLLLIISWFITLPVYIVTKFVYRPISTVAPTLYKKLPMAAYVKMWFNFPFKEIWNTPYDQLITPITHYISRSDIDDWLKTAGITKYKVTQRMGFSWRIFLTK</sequence>
<evidence type="ECO:0000313" key="2">
    <source>
        <dbReference type="EMBL" id="KKW27862.1"/>
    </source>
</evidence>
<dbReference type="Pfam" id="PF08241">
    <property type="entry name" value="Methyltransf_11"/>
    <property type="match status" value="1"/>
</dbReference>
<dbReference type="SUPFAM" id="SSF158997">
    <property type="entry name" value="Trm112p-like"/>
    <property type="match status" value="1"/>
</dbReference>
<dbReference type="Gene3D" id="3.40.50.150">
    <property type="entry name" value="Vaccinia Virus protein VP39"/>
    <property type="match status" value="1"/>
</dbReference>
<dbReference type="InterPro" id="IPR013216">
    <property type="entry name" value="Methyltransf_11"/>
</dbReference>
<evidence type="ECO:0000313" key="3">
    <source>
        <dbReference type="Proteomes" id="UP000034185"/>
    </source>
</evidence>
<dbReference type="GO" id="GO:0032259">
    <property type="term" value="P:methylation"/>
    <property type="evidence" value="ECO:0007669"/>
    <property type="project" value="UniProtKB-KW"/>
</dbReference>
<feature type="domain" description="Methyltransferase type 11" evidence="1">
    <location>
        <begin position="95"/>
        <end position="192"/>
    </location>
</feature>
<dbReference type="AlphaFoldDB" id="A0A0G1ZIP3"/>
<comment type="caution">
    <text evidence="2">The sequence shown here is derived from an EMBL/GenBank/DDBJ whole genome shotgun (WGS) entry which is preliminary data.</text>
</comment>
<proteinExistence type="predicted"/>
<organism evidence="2 3">
    <name type="scientific">Candidatus Kaiserbacteria bacterium GW2011_GWB1_52_6</name>
    <dbReference type="NCBI Taxonomy" id="1618674"/>
    <lineage>
        <taxon>Bacteria</taxon>
        <taxon>Candidatus Kaiseribacteriota</taxon>
    </lineage>
</organism>
<accession>A0A0G1ZIP3</accession>
<keyword evidence="2" id="KW-0489">Methyltransferase</keyword>
<dbReference type="EMBL" id="LCRA01000006">
    <property type="protein sequence ID" value="KKW27862.1"/>
    <property type="molecule type" value="Genomic_DNA"/>
</dbReference>
<name>A0A0G1ZIP3_9BACT</name>
<gene>
    <name evidence="2" type="ORF">UY70_C0006G0011</name>
</gene>
<dbReference type="SUPFAM" id="SSF53335">
    <property type="entry name" value="S-adenosyl-L-methionine-dependent methyltransferases"/>
    <property type="match status" value="1"/>
</dbReference>
<reference evidence="2 3" key="1">
    <citation type="journal article" date="2015" name="Nature">
        <title>rRNA introns, odd ribosomes, and small enigmatic genomes across a large radiation of phyla.</title>
        <authorList>
            <person name="Brown C.T."/>
            <person name="Hug L.A."/>
            <person name="Thomas B.C."/>
            <person name="Sharon I."/>
            <person name="Castelle C.J."/>
            <person name="Singh A."/>
            <person name="Wilkins M.J."/>
            <person name="Williams K.H."/>
            <person name="Banfield J.F."/>
        </authorList>
    </citation>
    <scope>NUCLEOTIDE SEQUENCE [LARGE SCALE GENOMIC DNA]</scope>
</reference>
<keyword evidence="2" id="KW-0808">Transferase</keyword>
<dbReference type="InterPro" id="IPR029063">
    <property type="entry name" value="SAM-dependent_MTases_sf"/>
</dbReference>
<dbReference type="Gene3D" id="2.20.25.10">
    <property type="match status" value="1"/>
</dbReference>
<dbReference type="GO" id="GO:0008757">
    <property type="term" value="F:S-adenosylmethionine-dependent methyltransferase activity"/>
    <property type="evidence" value="ECO:0007669"/>
    <property type="project" value="InterPro"/>
</dbReference>
<evidence type="ECO:0000259" key="1">
    <source>
        <dbReference type="Pfam" id="PF08241"/>
    </source>
</evidence>
<keyword evidence="2" id="KW-0830">Ubiquinone</keyword>
<dbReference type="PANTHER" id="PTHR43591">
    <property type="entry name" value="METHYLTRANSFERASE"/>
    <property type="match status" value="1"/>
</dbReference>
<dbReference type="CDD" id="cd02440">
    <property type="entry name" value="AdoMet_MTases"/>
    <property type="match status" value="1"/>
</dbReference>